<feature type="compositionally biased region" description="Acidic residues" evidence="1">
    <location>
        <begin position="260"/>
        <end position="269"/>
    </location>
</feature>
<proteinExistence type="predicted"/>
<protein>
    <submittedName>
        <fullName evidence="2">Uncharacterized protein</fullName>
    </submittedName>
</protein>
<feature type="region of interest" description="Disordered" evidence="1">
    <location>
        <begin position="537"/>
        <end position="556"/>
    </location>
</feature>
<feature type="compositionally biased region" description="Low complexity" evidence="1">
    <location>
        <begin position="539"/>
        <end position="552"/>
    </location>
</feature>
<keyword evidence="3" id="KW-1185">Reference proteome</keyword>
<feature type="region of interest" description="Disordered" evidence="1">
    <location>
        <begin position="615"/>
        <end position="640"/>
    </location>
</feature>
<feature type="compositionally biased region" description="Acidic residues" evidence="1">
    <location>
        <begin position="159"/>
        <end position="172"/>
    </location>
</feature>
<evidence type="ECO:0000313" key="2">
    <source>
        <dbReference type="EMBL" id="GMS96418.1"/>
    </source>
</evidence>
<comment type="caution">
    <text evidence="2">The sequence shown here is derived from an EMBL/GenBank/DDBJ whole genome shotgun (WGS) entry which is preliminary data.</text>
</comment>
<feature type="compositionally biased region" description="Acidic residues" evidence="1">
    <location>
        <begin position="203"/>
        <end position="213"/>
    </location>
</feature>
<feature type="region of interest" description="Disordered" evidence="1">
    <location>
        <begin position="130"/>
        <end position="355"/>
    </location>
</feature>
<reference evidence="2" key="1">
    <citation type="submission" date="2023-10" db="EMBL/GenBank/DDBJ databases">
        <title>Genome assembly of Pristionchus species.</title>
        <authorList>
            <person name="Yoshida K."/>
            <person name="Sommer R.J."/>
        </authorList>
    </citation>
    <scope>NUCLEOTIDE SEQUENCE</scope>
    <source>
        <strain evidence="2">RS0144</strain>
    </source>
</reference>
<feature type="compositionally biased region" description="Basic residues" evidence="1">
    <location>
        <begin position="177"/>
        <end position="190"/>
    </location>
</feature>
<feature type="compositionally biased region" description="Basic and acidic residues" evidence="1">
    <location>
        <begin position="191"/>
        <end position="202"/>
    </location>
</feature>
<organism evidence="2 3">
    <name type="scientific">Pristionchus entomophagus</name>
    <dbReference type="NCBI Taxonomy" id="358040"/>
    <lineage>
        <taxon>Eukaryota</taxon>
        <taxon>Metazoa</taxon>
        <taxon>Ecdysozoa</taxon>
        <taxon>Nematoda</taxon>
        <taxon>Chromadorea</taxon>
        <taxon>Rhabditida</taxon>
        <taxon>Rhabditina</taxon>
        <taxon>Diplogasteromorpha</taxon>
        <taxon>Diplogasteroidea</taxon>
        <taxon>Neodiplogasteridae</taxon>
        <taxon>Pristionchus</taxon>
    </lineage>
</organism>
<sequence length="640" mass="71366">MSRRTFIKQWNPAVPIGGRGRGRRKKGSDPDLAFQSAFRTVHDPSVDARRQGGRDADAPARFYSASGLTAVGLPAPDDRFRAHTLSTRGGRGSIQQRVGMFRNAIQSNVIFGGPSERVLRHSRKKIDRLIAPESDVPESVSEWRPSAQRNTQRRRDVYEYDSEGEEEEEAEEEAKYRTRRRVSNPKRHAEKRKDPEYDPYEFRDDDSADEDFDYQPSRPRRANSRTVAGPCTSRAPTAYARERLRSKDERTRPRRLFDAATDDEEEEEEEGRRRTERQEPARMERRNSKRVHELSPSLPPAPAARHAVARRYSQQRRGGDGPPTAAVAVSPSTTVRFREQAETDDGPVVETRSDANYTPSIANSISRRILSGLPPLRLKEDDGAESYLTASRSIISDALERFMSDEQDEGEGGDPPAADGRPADNHGNKVMRALHNRTQHINVSEASGDEDEQSEREEGGRGSFENIFSRHMKGDSPVLERLFNQTIRDASNPLESSNDEEEEVDTAKMLGLGDLADQQQLQPSSAAVDPFAIVPRTAGRSTSSGSDSTGTSMFSNRSMVPRSMAEAGRSMTLMAPPQLDQRYAAGSDASRSSSDISNRSTGATRLEKSFHFQISGSTNSTAPPTNFMHNNNEGSFNFEF</sequence>
<feature type="region of interest" description="Disordered" evidence="1">
    <location>
        <begin position="398"/>
        <end position="468"/>
    </location>
</feature>
<gene>
    <name evidence="2" type="ORF">PENTCL1PPCAC_18593</name>
</gene>
<feature type="compositionally biased region" description="Basic and acidic residues" evidence="1">
    <location>
        <begin position="270"/>
        <end position="293"/>
    </location>
</feature>
<feature type="compositionally biased region" description="Basic and acidic residues" evidence="1">
    <location>
        <begin position="240"/>
        <end position="257"/>
    </location>
</feature>
<name>A0AAV5TPP1_9BILA</name>
<evidence type="ECO:0000256" key="1">
    <source>
        <dbReference type="SAM" id="MobiDB-lite"/>
    </source>
</evidence>
<dbReference type="EMBL" id="BTSX01000004">
    <property type="protein sequence ID" value="GMS96418.1"/>
    <property type="molecule type" value="Genomic_DNA"/>
</dbReference>
<accession>A0AAV5TPP1</accession>
<dbReference type="AlphaFoldDB" id="A0AAV5TPP1"/>
<dbReference type="Proteomes" id="UP001432027">
    <property type="component" value="Unassembled WGS sequence"/>
</dbReference>
<evidence type="ECO:0000313" key="3">
    <source>
        <dbReference type="Proteomes" id="UP001432027"/>
    </source>
</evidence>